<feature type="transmembrane region" description="Helical" evidence="7">
    <location>
        <begin position="148"/>
        <end position="169"/>
    </location>
</feature>
<organism evidence="8 9">
    <name type="scientific">Meiothermus hypogaeus NBRC 106114</name>
    <dbReference type="NCBI Taxonomy" id="1227553"/>
    <lineage>
        <taxon>Bacteria</taxon>
        <taxon>Thermotogati</taxon>
        <taxon>Deinococcota</taxon>
        <taxon>Deinococci</taxon>
        <taxon>Thermales</taxon>
        <taxon>Thermaceae</taxon>
        <taxon>Meiothermus</taxon>
    </lineage>
</organism>
<dbReference type="Pfam" id="PF03916">
    <property type="entry name" value="NrfD"/>
    <property type="match status" value="1"/>
</dbReference>
<keyword evidence="6 7" id="KW-0472">Membrane</keyword>
<comment type="similarity">
    <text evidence="2">Belongs to the NrfD family.</text>
</comment>
<feature type="transmembrane region" description="Helical" evidence="7">
    <location>
        <begin position="342"/>
        <end position="363"/>
    </location>
</feature>
<feature type="transmembrane region" description="Helical" evidence="7">
    <location>
        <begin position="261"/>
        <end position="282"/>
    </location>
</feature>
<dbReference type="PANTHER" id="PTHR34856">
    <property type="entry name" value="PROTEIN NRFD"/>
    <property type="match status" value="1"/>
</dbReference>
<comment type="subcellular location">
    <subcellularLocation>
        <location evidence="1">Cell membrane</location>
        <topology evidence="1">Multi-pass membrane protein</topology>
    </subcellularLocation>
</comment>
<feature type="transmembrane region" description="Helical" evidence="7">
    <location>
        <begin position="181"/>
        <end position="204"/>
    </location>
</feature>
<evidence type="ECO:0000256" key="3">
    <source>
        <dbReference type="ARBA" id="ARBA00022475"/>
    </source>
</evidence>
<feature type="transmembrane region" description="Helical" evidence="7">
    <location>
        <begin position="216"/>
        <end position="233"/>
    </location>
</feature>
<keyword evidence="5 7" id="KW-1133">Transmembrane helix</keyword>
<feature type="transmembrane region" description="Helical" evidence="7">
    <location>
        <begin position="289"/>
        <end position="311"/>
    </location>
</feature>
<evidence type="ECO:0000313" key="9">
    <source>
        <dbReference type="Proteomes" id="UP000321197"/>
    </source>
</evidence>
<gene>
    <name evidence="8" type="ORF">MHY01S_28920</name>
</gene>
<dbReference type="InterPro" id="IPR005614">
    <property type="entry name" value="NrfD-like"/>
</dbReference>
<feature type="transmembrane region" description="Helical" evidence="7">
    <location>
        <begin position="116"/>
        <end position="136"/>
    </location>
</feature>
<evidence type="ECO:0000256" key="2">
    <source>
        <dbReference type="ARBA" id="ARBA00008929"/>
    </source>
</evidence>
<dbReference type="RefSeq" id="WP_119342270.1">
    <property type="nucleotide sequence ID" value="NZ_BJXL01000125.1"/>
</dbReference>
<dbReference type="OrthoDB" id="9768158at2"/>
<accession>A0A511R6U3</accession>
<evidence type="ECO:0000256" key="6">
    <source>
        <dbReference type="ARBA" id="ARBA00023136"/>
    </source>
</evidence>
<dbReference type="Proteomes" id="UP000321197">
    <property type="component" value="Unassembled WGS sequence"/>
</dbReference>
<proteinExistence type="inferred from homology"/>
<reference evidence="8 9" key="1">
    <citation type="submission" date="2019-07" db="EMBL/GenBank/DDBJ databases">
        <title>Whole genome shotgun sequence of Meiothermus hypogaeus NBRC 106114.</title>
        <authorList>
            <person name="Hosoyama A."/>
            <person name="Uohara A."/>
            <person name="Ohji S."/>
            <person name="Ichikawa N."/>
        </authorList>
    </citation>
    <scope>NUCLEOTIDE SEQUENCE [LARGE SCALE GENOMIC DNA]</scope>
    <source>
        <strain evidence="8 9">NBRC 106114</strain>
    </source>
</reference>
<feature type="transmembrane region" description="Helical" evidence="7">
    <location>
        <begin position="7"/>
        <end position="25"/>
    </location>
</feature>
<protein>
    <submittedName>
        <fullName evidence="8">Polysulfide reductase</fullName>
    </submittedName>
</protein>
<dbReference type="Gene3D" id="1.20.1630.10">
    <property type="entry name" value="Formate dehydrogenase/DMSO reductase domain"/>
    <property type="match status" value="1"/>
</dbReference>
<evidence type="ECO:0000256" key="7">
    <source>
        <dbReference type="SAM" id="Phobius"/>
    </source>
</evidence>
<evidence type="ECO:0000256" key="5">
    <source>
        <dbReference type="ARBA" id="ARBA00022989"/>
    </source>
</evidence>
<feature type="transmembrane region" description="Helical" evidence="7">
    <location>
        <begin position="75"/>
        <end position="96"/>
    </location>
</feature>
<keyword evidence="4 7" id="KW-0812">Transmembrane</keyword>
<dbReference type="InterPro" id="IPR052049">
    <property type="entry name" value="Electron_transfer_protein"/>
</dbReference>
<dbReference type="GO" id="GO:0005886">
    <property type="term" value="C:plasma membrane"/>
    <property type="evidence" value="ECO:0007669"/>
    <property type="project" value="UniProtKB-SubCell"/>
</dbReference>
<dbReference type="PANTHER" id="PTHR34856:SF2">
    <property type="entry name" value="PROTEIN NRFD"/>
    <property type="match status" value="1"/>
</dbReference>
<sequence>MSRTVGWILFAILALVGVVGVFLRFTSSRDLAAYGSYIPWGLWVATYIFFAGLSAGAFVVAVLGHVFGVERLRPVAPLALAIALACLGAALVTVWFDLGHMERVLNVFLRPHFSSMMAWMVWLYTAYAIATVLALYGLWRGLPSLTRIALMVGTPLVVFYPGAAGALFGTVVAQSLWHSPVFPILFLFGGVLSGIALVTFATVFFSRKDKDYTDRVWLLGRITLGLLLMYLLIEWAEYSIPMWYQVGHEFEALMGVLFGPYWFVFWIFHLSLGMIIPILLLALWPRNPLAVGIAGLLASSMFLSVRLNLVIPSQVQPQLEGLVNAYRDRRLSYTYLPTLFEWSVVAFSVALAIAIAYGVVWFLNREKKLEVTQ</sequence>
<feature type="transmembrane region" description="Helical" evidence="7">
    <location>
        <begin position="37"/>
        <end position="63"/>
    </location>
</feature>
<evidence type="ECO:0000256" key="4">
    <source>
        <dbReference type="ARBA" id="ARBA00022692"/>
    </source>
</evidence>
<evidence type="ECO:0000313" key="8">
    <source>
        <dbReference type="EMBL" id="GEM84726.1"/>
    </source>
</evidence>
<keyword evidence="3" id="KW-1003">Cell membrane</keyword>
<name>A0A511R6U3_9DEIN</name>
<dbReference type="AlphaFoldDB" id="A0A511R6U3"/>
<evidence type="ECO:0000256" key="1">
    <source>
        <dbReference type="ARBA" id="ARBA00004651"/>
    </source>
</evidence>
<dbReference type="EMBL" id="BJXL01000125">
    <property type="protein sequence ID" value="GEM84726.1"/>
    <property type="molecule type" value="Genomic_DNA"/>
</dbReference>
<comment type="caution">
    <text evidence="8">The sequence shown here is derived from an EMBL/GenBank/DDBJ whole genome shotgun (WGS) entry which is preliminary data.</text>
</comment>